<dbReference type="InterPro" id="IPR035906">
    <property type="entry name" value="MetI-like_sf"/>
</dbReference>
<dbReference type="PANTHER" id="PTHR30465">
    <property type="entry name" value="INNER MEMBRANE ABC TRANSPORTER"/>
    <property type="match status" value="1"/>
</dbReference>
<dbReference type="InterPro" id="IPR000515">
    <property type="entry name" value="MetI-like"/>
</dbReference>
<evidence type="ECO:0000313" key="10">
    <source>
        <dbReference type="Proteomes" id="UP000297549"/>
    </source>
</evidence>
<comment type="caution">
    <text evidence="9">The sequence shown here is derived from an EMBL/GenBank/DDBJ whole genome shotgun (WGS) entry which is preliminary data.</text>
</comment>
<evidence type="ECO:0000256" key="1">
    <source>
        <dbReference type="ARBA" id="ARBA00004651"/>
    </source>
</evidence>
<dbReference type="Gene3D" id="1.10.3720.10">
    <property type="entry name" value="MetI-like"/>
    <property type="match status" value="1"/>
</dbReference>
<dbReference type="AlphaFoldDB" id="A0A4Z0PXS8"/>
<comment type="subcellular location">
    <subcellularLocation>
        <location evidence="1 7">Cell membrane</location>
        <topology evidence="1 7">Multi-pass membrane protein</topology>
    </subcellularLocation>
</comment>
<feature type="transmembrane region" description="Helical" evidence="7">
    <location>
        <begin position="275"/>
        <end position="300"/>
    </location>
</feature>
<evidence type="ECO:0000256" key="3">
    <source>
        <dbReference type="ARBA" id="ARBA00022475"/>
    </source>
</evidence>
<evidence type="ECO:0000256" key="4">
    <source>
        <dbReference type="ARBA" id="ARBA00022692"/>
    </source>
</evidence>
<dbReference type="PANTHER" id="PTHR30465:SF0">
    <property type="entry name" value="OLIGOPEPTIDE TRANSPORT SYSTEM PERMEASE PROTEIN APPB"/>
    <property type="match status" value="1"/>
</dbReference>
<feature type="transmembrane region" description="Helical" evidence="7">
    <location>
        <begin position="166"/>
        <end position="187"/>
    </location>
</feature>
<dbReference type="GO" id="GO:0055085">
    <property type="term" value="P:transmembrane transport"/>
    <property type="evidence" value="ECO:0007669"/>
    <property type="project" value="InterPro"/>
</dbReference>
<dbReference type="EMBL" id="SRLC01000002">
    <property type="protein sequence ID" value="TGE22056.1"/>
    <property type="molecule type" value="Genomic_DNA"/>
</dbReference>
<proteinExistence type="inferred from homology"/>
<comment type="similarity">
    <text evidence="7">Belongs to the binding-protein-dependent transport system permease family.</text>
</comment>
<dbReference type="OrthoDB" id="24153at2"/>
<dbReference type="CDD" id="cd06261">
    <property type="entry name" value="TM_PBP2"/>
    <property type="match status" value="1"/>
</dbReference>
<evidence type="ECO:0000256" key="7">
    <source>
        <dbReference type="RuleBase" id="RU363032"/>
    </source>
</evidence>
<keyword evidence="6 7" id="KW-0472">Membrane</keyword>
<evidence type="ECO:0000259" key="8">
    <source>
        <dbReference type="PROSITE" id="PS50928"/>
    </source>
</evidence>
<protein>
    <submittedName>
        <fullName evidence="9">ABC transporter permease</fullName>
    </submittedName>
</protein>
<dbReference type="SUPFAM" id="SSF161098">
    <property type="entry name" value="MetI-like"/>
    <property type="match status" value="1"/>
</dbReference>
<accession>A0A4Z0PXS8</accession>
<dbReference type="PROSITE" id="PS50928">
    <property type="entry name" value="ABC_TM1"/>
    <property type="match status" value="1"/>
</dbReference>
<dbReference type="Proteomes" id="UP000297549">
    <property type="component" value="Unassembled WGS sequence"/>
</dbReference>
<evidence type="ECO:0000256" key="5">
    <source>
        <dbReference type="ARBA" id="ARBA00022989"/>
    </source>
</evidence>
<feature type="transmembrane region" description="Helical" evidence="7">
    <location>
        <begin position="130"/>
        <end position="154"/>
    </location>
</feature>
<reference evidence="9 10" key="1">
    <citation type="submission" date="2019-04" db="EMBL/GenBank/DDBJ databases">
        <authorList>
            <person name="Feng G."/>
            <person name="Zhang J."/>
            <person name="Zhu H."/>
        </authorList>
    </citation>
    <scope>NUCLEOTIDE SEQUENCE [LARGE SCALE GENOMIC DNA]</scope>
    <source>
        <strain evidence="9 10">JCM 31653</strain>
    </source>
</reference>
<organism evidence="9 10">
    <name type="scientific">Hymenobacter aquaticus</name>
    <dbReference type="NCBI Taxonomy" id="1867101"/>
    <lineage>
        <taxon>Bacteria</taxon>
        <taxon>Pseudomonadati</taxon>
        <taxon>Bacteroidota</taxon>
        <taxon>Cytophagia</taxon>
        <taxon>Cytophagales</taxon>
        <taxon>Hymenobacteraceae</taxon>
        <taxon>Hymenobacter</taxon>
    </lineage>
</organism>
<name>A0A4Z0PXS8_9BACT</name>
<evidence type="ECO:0000256" key="6">
    <source>
        <dbReference type="ARBA" id="ARBA00023136"/>
    </source>
</evidence>
<keyword evidence="10" id="KW-1185">Reference proteome</keyword>
<evidence type="ECO:0000313" key="9">
    <source>
        <dbReference type="EMBL" id="TGE22056.1"/>
    </source>
</evidence>
<keyword evidence="2 7" id="KW-0813">Transport</keyword>
<feature type="transmembrane region" description="Helical" evidence="7">
    <location>
        <begin position="320"/>
        <end position="343"/>
    </location>
</feature>
<dbReference type="RefSeq" id="WP_135464579.1">
    <property type="nucleotide sequence ID" value="NZ_SRLC01000002.1"/>
</dbReference>
<sequence length="354" mass="38414">MTGFLWTRLIRTVPAAWGIISIIFLLSRSLATSQVVSEELQSGVAGQTATPGQVRATERLTRQRLGLDLPLFYLTPAPKPTTAAVAWRWRWHGTHNQYHIWLRGLLHADLGVSFRSGQPVLYQLGQALRATLPLTATAFLVTIGLARWLTLLLAYHPWLRPTVLTILHALQALPLFAIALLLLLLLANPDALTLFPAYGLTGFADDASASGQLLDYAYHLALPVLSLVLVSLPSLVVQLDAALARELSANYVVTARAKGLAQPVVIRHHALRNALLPAIAYLTDLLPALVAGAVVVELIFALPGVGRLLAEAAASRDFPLLLGGVLLITLARLLAQILADWLYSRADPRIRLEA</sequence>
<dbReference type="GO" id="GO:0005886">
    <property type="term" value="C:plasma membrane"/>
    <property type="evidence" value="ECO:0007669"/>
    <property type="project" value="UniProtKB-SubCell"/>
</dbReference>
<keyword evidence="5 7" id="KW-1133">Transmembrane helix</keyword>
<keyword evidence="3" id="KW-1003">Cell membrane</keyword>
<dbReference type="Pfam" id="PF00528">
    <property type="entry name" value="BPD_transp_1"/>
    <property type="match status" value="1"/>
</dbReference>
<keyword evidence="4 7" id="KW-0812">Transmembrane</keyword>
<feature type="domain" description="ABC transmembrane type-1" evidence="8">
    <location>
        <begin position="128"/>
        <end position="339"/>
    </location>
</feature>
<gene>
    <name evidence="9" type="ORF">E5K00_17545</name>
</gene>
<evidence type="ECO:0000256" key="2">
    <source>
        <dbReference type="ARBA" id="ARBA00022448"/>
    </source>
</evidence>